<gene>
    <name evidence="1" type="ORF">TH63_16950</name>
</gene>
<organism evidence="1 2">
    <name type="scientific">Rufibacter radiotolerans</name>
    <dbReference type="NCBI Taxonomy" id="1379910"/>
    <lineage>
        <taxon>Bacteria</taxon>
        <taxon>Pseudomonadati</taxon>
        <taxon>Bacteroidota</taxon>
        <taxon>Cytophagia</taxon>
        <taxon>Cytophagales</taxon>
        <taxon>Hymenobacteraceae</taxon>
        <taxon>Rufibacter</taxon>
    </lineage>
</organism>
<reference evidence="1 2" key="1">
    <citation type="submission" date="2015-01" db="EMBL/GenBank/DDBJ databases">
        <title>Rufibacter sp./DG31D/ whole genome sequencing.</title>
        <authorList>
            <person name="Kim M.K."/>
            <person name="Srinivasan S."/>
            <person name="Lee J.-J."/>
        </authorList>
    </citation>
    <scope>NUCLEOTIDE SEQUENCE [LARGE SCALE GENOMIC DNA]</scope>
    <source>
        <strain evidence="1 2">DG31D</strain>
    </source>
</reference>
<dbReference type="Pfam" id="PF13715">
    <property type="entry name" value="CarbopepD_reg_2"/>
    <property type="match status" value="1"/>
</dbReference>
<dbReference type="KEGG" id="ruf:TH63_16950"/>
<accession>A0A0H4W911</accession>
<dbReference type="Gene3D" id="2.60.40.1120">
    <property type="entry name" value="Carboxypeptidase-like, regulatory domain"/>
    <property type="match status" value="1"/>
</dbReference>
<dbReference type="SUPFAM" id="SSF49464">
    <property type="entry name" value="Carboxypeptidase regulatory domain-like"/>
    <property type="match status" value="1"/>
</dbReference>
<protein>
    <recommendedName>
        <fullName evidence="3">Carboxypeptidase-like protein</fullName>
    </recommendedName>
</protein>
<dbReference type="EMBL" id="CP010777">
    <property type="protein sequence ID" value="AKQ46941.1"/>
    <property type="molecule type" value="Genomic_DNA"/>
</dbReference>
<evidence type="ECO:0008006" key="3">
    <source>
        <dbReference type="Google" id="ProtNLM"/>
    </source>
</evidence>
<dbReference type="PATRIC" id="fig|1379910.4.peg.3694"/>
<sequence>MTPQFQGRFCQNCQKTVVDFTQMSDAEVVEWLGKETGNTCGRFSHTQIEKPLILISGYRQSHIWKTASLVLAAWLSAKPVKADISPQVTATFQTSTTGLKVEPKKEPADSTIIIKGKVVDGATQETMPGVTVQLKGTTIAAPTSVDGVFTISLPTGLDLENSFLVFSFIGYDSQEKPVKHFLKNPKAEMVLSMSTSIMGEVVVIRQFTPRGLYYSVRSFFGYTIPNLFR</sequence>
<keyword evidence="2" id="KW-1185">Reference proteome</keyword>
<dbReference type="STRING" id="1379910.TH63_16950"/>
<name>A0A0H4W911_9BACT</name>
<proteinExistence type="predicted"/>
<evidence type="ECO:0000313" key="1">
    <source>
        <dbReference type="EMBL" id="AKQ46941.1"/>
    </source>
</evidence>
<evidence type="ECO:0000313" key="2">
    <source>
        <dbReference type="Proteomes" id="UP000036458"/>
    </source>
</evidence>
<dbReference type="Proteomes" id="UP000036458">
    <property type="component" value="Chromosome"/>
</dbReference>
<dbReference type="InterPro" id="IPR008969">
    <property type="entry name" value="CarboxyPept-like_regulatory"/>
</dbReference>
<dbReference type="AlphaFoldDB" id="A0A0H4W911"/>